<accession>A0A1B2ETT5</accession>
<sequence length="412" mass="45480">MNRSDFSLTDARARYVQANAATLRWILGRPRLAGAFLNTKVNSLSLTDYGDADGVRGPAYLYGWIQGRGLEAVATHAEFFETEEPALVAELDDAGFALYQALRDLQRRDGHGYFCYDGNLDPFYVSPDGMLHRQSAADQVFTYSDAFFAKGLIAGAARYAPADLPEHIAYLSEVIDSIEQRRFQMDERCRLSPRTAMDEPEDFGPRMILLGAAGLLHRLELSEHSAFADRFIAHVLESHFDPESGLLRNVPGTDACNVGHAIEFVGFALGHLRDSAEPALVQQLRSVLISSFTRGFINPGLCLSVSIATGNPLSPYCPWWSLPETIRSAALCFAASGDGEILRIWEQADDAFFTHYWRGSLAYQTLTWNGPIDFVPATPDLDPGYHTGLSLLAAIRVADWILPRPIGAQVTM</sequence>
<organism evidence="1">
    <name type="scientific">Microvirga ossetica</name>
    <dbReference type="NCBI Taxonomy" id="1882682"/>
    <lineage>
        <taxon>Bacteria</taxon>
        <taxon>Pseudomonadati</taxon>
        <taxon>Pseudomonadota</taxon>
        <taxon>Alphaproteobacteria</taxon>
        <taxon>Hyphomicrobiales</taxon>
        <taxon>Methylobacteriaceae</taxon>
        <taxon>Microvirga</taxon>
    </lineage>
</organism>
<dbReference type="InterPro" id="IPR008928">
    <property type="entry name" value="6-hairpin_glycosidase_sf"/>
</dbReference>
<reference evidence="1" key="1">
    <citation type="submission" date="2016-07" db="EMBL/GenBank/DDBJ databases">
        <title>Microvirga ossetica sp. nov. a new species of rhizobia isolated from root nodules of the legume species Vicia alpestris Steven originated from North Ossetia region in the Caucasus.</title>
        <authorList>
            <person name="Safronova V.I."/>
            <person name="Kuznetsova I.G."/>
            <person name="Sazanova A.L."/>
            <person name="Belimov A."/>
            <person name="Andronov E."/>
            <person name="Osledkin Y.S."/>
            <person name="Onishchuk O.P."/>
            <person name="Kurchak O.N."/>
            <person name="Shaposhnikov A.I."/>
            <person name="Willems A."/>
            <person name="Tikhonovich I.A."/>
        </authorList>
    </citation>
    <scope>NUCLEOTIDE SEQUENCE [LARGE SCALE GENOMIC DNA]</scope>
    <source>
        <strain evidence="1">V5/3M</strain>
        <plasmid evidence="1">unnamed3</plasmid>
    </source>
</reference>
<dbReference type="GO" id="GO:0005975">
    <property type="term" value="P:carbohydrate metabolic process"/>
    <property type="evidence" value="ECO:0007669"/>
    <property type="project" value="InterPro"/>
</dbReference>
<proteinExistence type="predicted"/>
<dbReference type="AlphaFoldDB" id="A0A1B2ETT5"/>
<dbReference type="Gene3D" id="1.50.10.10">
    <property type="match status" value="1"/>
</dbReference>
<geneLocation type="plasmid" evidence="1">
    <name>unnamed3</name>
</geneLocation>
<dbReference type="EMBL" id="CP016618">
    <property type="protein sequence ID" value="ANY83380.1"/>
    <property type="molecule type" value="Genomic_DNA"/>
</dbReference>
<evidence type="ECO:0008006" key="2">
    <source>
        <dbReference type="Google" id="ProtNLM"/>
    </source>
</evidence>
<gene>
    <name evidence="1" type="ORF">BB934_34365</name>
</gene>
<evidence type="ECO:0000313" key="1">
    <source>
        <dbReference type="EMBL" id="ANY83380.1"/>
    </source>
</evidence>
<dbReference type="SUPFAM" id="SSF48208">
    <property type="entry name" value="Six-hairpin glycosidases"/>
    <property type="match status" value="1"/>
</dbReference>
<dbReference type="OrthoDB" id="7800341at2"/>
<dbReference type="RefSeq" id="WP_099514391.1">
    <property type="nucleotide sequence ID" value="NZ_CP016618.1"/>
</dbReference>
<dbReference type="InterPro" id="IPR012341">
    <property type="entry name" value="6hp_glycosidase-like_sf"/>
</dbReference>
<name>A0A1B2ETT5_9HYPH</name>
<keyword evidence="1" id="KW-0614">Plasmid</keyword>
<protein>
    <recommendedName>
        <fullName evidence="2">Mannose-6-phosphate isomerase</fullName>
    </recommendedName>
</protein>
<dbReference type="KEGG" id="moc:BB934_34365"/>